<keyword evidence="2" id="KW-1185">Reference proteome</keyword>
<dbReference type="Proteomes" id="UP000821865">
    <property type="component" value="Chromosome 4"/>
</dbReference>
<reference evidence="1" key="1">
    <citation type="submission" date="2020-05" db="EMBL/GenBank/DDBJ databases">
        <title>Large-scale comparative analyses of tick genomes elucidate their genetic diversity and vector capacities.</title>
        <authorList>
            <person name="Jia N."/>
            <person name="Wang J."/>
            <person name="Shi W."/>
            <person name="Du L."/>
            <person name="Sun Y."/>
            <person name="Zhan W."/>
            <person name="Jiang J."/>
            <person name="Wang Q."/>
            <person name="Zhang B."/>
            <person name="Ji P."/>
            <person name="Sakyi L.B."/>
            <person name="Cui X."/>
            <person name="Yuan T."/>
            <person name="Jiang B."/>
            <person name="Yang W."/>
            <person name="Lam T.T.-Y."/>
            <person name="Chang Q."/>
            <person name="Ding S."/>
            <person name="Wang X."/>
            <person name="Zhu J."/>
            <person name="Ruan X."/>
            <person name="Zhao L."/>
            <person name="Wei J."/>
            <person name="Que T."/>
            <person name="Du C."/>
            <person name="Cheng J."/>
            <person name="Dai P."/>
            <person name="Han X."/>
            <person name="Huang E."/>
            <person name="Gao Y."/>
            <person name="Liu J."/>
            <person name="Shao H."/>
            <person name="Ye R."/>
            <person name="Li L."/>
            <person name="Wei W."/>
            <person name="Wang X."/>
            <person name="Wang C."/>
            <person name="Yang T."/>
            <person name="Huo Q."/>
            <person name="Li W."/>
            <person name="Guo W."/>
            <person name="Chen H."/>
            <person name="Zhou L."/>
            <person name="Ni X."/>
            <person name="Tian J."/>
            <person name="Zhou Y."/>
            <person name="Sheng Y."/>
            <person name="Liu T."/>
            <person name="Pan Y."/>
            <person name="Xia L."/>
            <person name="Li J."/>
            <person name="Zhao F."/>
            <person name="Cao W."/>
        </authorList>
    </citation>
    <scope>NUCLEOTIDE SEQUENCE</scope>
    <source>
        <strain evidence="1">Dsil-2018</strain>
    </source>
</reference>
<gene>
    <name evidence="1" type="ORF">HPB49_011681</name>
</gene>
<protein>
    <submittedName>
        <fullName evidence="1">Uncharacterized protein</fullName>
    </submittedName>
</protein>
<evidence type="ECO:0000313" key="2">
    <source>
        <dbReference type="Proteomes" id="UP000821865"/>
    </source>
</evidence>
<sequence>MRAIVTCSVLEGDSPVRIRWLRDGAPLAPDGRDVKVESSNEFSSTLFIKEVSYNHRGEYTCVASNSAASANFSSTMVVNVPPRWKVAPKEKAAVVSENVVIDCQAEGSPAPRIWWEKSSASRPSEYKVIISNSHIHALENGSLMVREAERNDSGFYLCQASNGVGSGISKVIELKVHVPARFKSAFNSKTLQKGNTAHIKCEVFGEKPLTISWSKNGQPLAPKHDQRYDIKTSEKEESLTSQLEIQAVDRRDSALFACLGSNKHGQDETRTQLIIQETPGAPFNVRTSDVTSRSMVVTWDQPYTGNSQITSYRVQSKTSGMKWSGEIRENKVQGTVTTLTLRELRPTTAYIIRIQAENSLGSGDYSQEVQVTTDEEAPEGPPLNVQATPVSSTTLKVTWQPPKKEYQNGLLKGYYVGYKKHGSSDTYIYKTVDTTGSVKEEALLTSLQRSTKYAVLVQAFNEKGTGPPCEEIHLETFENDPPPPPSLSVFSTSSSSIQLQWNSNTNDEPTIMGYYIYIKFQHGAWEEHQVSAHQTTYTFQDLLCGTTYQFYVASFNKMGKSDPSEVMSAKTQGGPPVAPKRDAVLSVNGATLTVHLSSWSAAGCPILSFTVQYRVQDVSEEDWVLVSDSIPAEQKVLVVPDLVAGKWYILRLASHSEAGTTEHDYTFSTFTRTGASIPPLNSLEGRKPAFYKSVSIMVPLLCILAVIVLIVAVLAFIIPRRRRQAAPNHFIDACSEDKNLEAMSLSILKQTGSSLESASPNKEQLYYPSPYAMGQVQALSKQGGGCTDGEAAAAQTLKRTRREHIYEVPYPRWTEEDNYSHMRDGTPAPVSNIYQTPRKTGLAARTNSDSAAQLAMDEQRLSRESRNHRLGFKSSSLASDNHSAADDSDSEGAAYTFRLTTNGSYGDHQEMSEAECDRDQHTRG</sequence>
<proteinExistence type="predicted"/>
<name>A0ACB8CWT2_DERSI</name>
<dbReference type="EMBL" id="CM023473">
    <property type="protein sequence ID" value="KAH7953723.1"/>
    <property type="molecule type" value="Genomic_DNA"/>
</dbReference>
<evidence type="ECO:0000313" key="1">
    <source>
        <dbReference type="EMBL" id="KAH7953723.1"/>
    </source>
</evidence>
<accession>A0ACB8CWT2</accession>
<comment type="caution">
    <text evidence="1">The sequence shown here is derived from an EMBL/GenBank/DDBJ whole genome shotgun (WGS) entry which is preliminary data.</text>
</comment>
<organism evidence="1 2">
    <name type="scientific">Dermacentor silvarum</name>
    <name type="common">Tick</name>
    <dbReference type="NCBI Taxonomy" id="543639"/>
    <lineage>
        <taxon>Eukaryota</taxon>
        <taxon>Metazoa</taxon>
        <taxon>Ecdysozoa</taxon>
        <taxon>Arthropoda</taxon>
        <taxon>Chelicerata</taxon>
        <taxon>Arachnida</taxon>
        <taxon>Acari</taxon>
        <taxon>Parasitiformes</taxon>
        <taxon>Ixodida</taxon>
        <taxon>Ixodoidea</taxon>
        <taxon>Ixodidae</taxon>
        <taxon>Rhipicephalinae</taxon>
        <taxon>Dermacentor</taxon>
    </lineage>
</organism>